<dbReference type="EMBL" id="CP126101">
    <property type="protein sequence ID" value="WHY54120.1"/>
    <property type="molecule type" value="Genomic_DNA"/>
</dbReference>
<accession>A0AAQ3IRU5</accession>
<evidence type="ECO:0000259" key="1">
    <source>
        <dbReference type="Pfam" id="PF08388"/>
    </source>
</evidence>
<dbReference type="EMBL" id="CP126101">
    <property type="protein sequence ID" value="WHY54209.1"/>
    <property type="molecule type" value="Genomic_DNA"/>
</dbReference>
<name>A0AAQ3IRU5_9BACI</name>
<organism evidence="4 5">
    <name type="scientific">Lysinibacillus pakistanensis</name>
    <dbReference type="NCBI Taxonomy" id="759811"/>
    <lineage>
        <taxon>Bacteria</taxon>
        <taxon>Bacillati</taxon>
        <taxon>Bacillota</taxon>
        <taxon>Bacilli</taxon>
        <taxon>Bacillales</taxon>
        <taxon>Bacillaceae</taxon>
        <taxon>Lysinibacillus</taxon>
    </lineage>
</organism>
<gene>
    <name evidence="2" type="ORF">QNH24_03935</name>
    <name evidence="3" type="ORF">QNH24_12630</name>
    <name evidence="4" type="ORF">QNH24_17140</name>
</gene>
<dbReference type="Proteomes" id="UP001178322">
    <property type="component" value="Chromosome"/>
</dbReference>
<dbReference type="InterPro" id="IPR013597">
    <property type="entry name" value="Mat_intron_G2"/>
</dbReference>
<reference evidence="4" key="1">
    <citation type="submission" date="2023-05" db="EMBL/GenBank/DDBJ databases">
        <title>Comparative genomics of Bacillaceae isolates and their secondary metabolite potential.</title>
        <authorList>
            <person name="Song L."/>
            <person name="Nielsen L.J."/>
            <person name="Mohite O."/>
            <person name="Xu X."/>
            <person name="Weber T."/>
            <person name="Kovacs A.T."/>
        </authorList>
    </citation>
    <scope>NUCLEOTIDE SEQUENCE</scope>
    <source>
        <strain evidence="4">LY1</strain>
    </source>
</reference>
<dbReference type="Pfam" id="PF08388">
    <property type="entry name" value="GIIM"/>
    <property type="match status" value="1"/>
</dbReference>
<proteinExistence type="predicted"/>
<evidence type="ECO:0000313" key="5">
    <source>
        <dbReference type="Proteomes" id="UP001178322"/>
    </source>
</evidence>
<dbReference type="EMBL" id="CP126101">
    <property type="protein sequence ID" value="WHY54178.1"/>
    <property type="molecule type" value="Genomic_DNA"/>
</dbReference>
<evidence type="ECO:0000313" key="2">
    <source>
        <dbReference type="EMBL" id="WHY54120.1"/>
    </source>
</evidence>
<dbReference type="AlphaFoldDB" id="A0AAQ3IRU5"/>
<feature type="domain" description="Group II intron maturase-specific" evidence="1">
    <location>
        <begin position="4"/>
        <end position="65"/>
    </location>
</feature>
<sequence length="118" mass="14292">MAGTFEEIAKRINQTTVGWINYYGIANMKAFIKETQGWLNHRLRQLILKRWKKPKTKYAKLRQYGIDHDDAMKIAYSRKGYWRLSRNEIIHRAITNEKLTKWGLKDITQLYELRYLRD</sequence>
<evidence type="ECO:0000313" key="3">
    <source>
        <dbReference type="EMBL" id="WHY54178.1"/>
    </source>
</evidence>
<protein>
    <submittedName>
        <fullName evidence="4">Group II intron maturase-specific domain-containing protein</fullName>
    </submittedName>
</protein>
<dbReference type="RefSeq" id="WP_283872730.1">
    <property type="nucleotide sequence ID" value="NZ_CP126101.1"/>
</dbReference>
<evidence type="ECO:0000313" key="4">
    <source>
        <dbReference type="EMBL" id="WHY54209.1"/>
    </source>
</evidence>